<dbReference type="InterPro" id="IPR011856">
    <property type="entry name" value="tRNA_endonuc-like_dom_sf"/>
</dbReference>
<dbReference type="PANTHER" id="PTHR30015:SF7">
    <property type="entry name" value="TYPE IV METHYL-DIRECTED RESTRICTION ENZYME ECOKMRR"/>
    <property type="match status" value="1"/>
</dbReference>
<organism evidence="2 3">
    <name type="scientific">Flavobacterium columnare</name>
    <dbReference type="NCBI Taxonomy" id="996"/>
    <lineage>
        <taxon>Bacteria</taxon>
        <taxon>Pseudomonadati</taxon>
        <taxon>Bacteroidota</taxon>
        <taxon>Flavobacteriia</taxon>
        <taxon>Flavobacteriales</taxon>
        <taxon>Flavobacteriaceae</taxon>
        <taxon>Flavobacterium</taxon>
    </lineage>
</organism>
<reference evidence="2 3" key="2">
    <citation type="submission" date="2019-05" db="EMBL/GenBank/DDBJ databases">
        <authorList>
            <person name="Ravantti J.J."/>
        </authorList>
    </citation>
    <scope>NUCLEOTIDE SEQUENCE [LARGE SCALE GENOMIC DNA]</scope>
    <source>
        <strain evidence="2 3">B185</strain>
    </source>
</reference>
<keyword evidence="2" id="KW-0255">Endonuclease</keyword>
<evidence type="ECO:0000259" key="1">
    <source>
        <dbReference type="Pfam" id="PF04471"/>
    </source>
</evidence>
<dbReference type="InterPro" id="IPR011335">
    <property type="entry name" value="Restrct_endonuc-II-like"/>
</dbReference>
<reference evidence="3" key="1">
    <citation type="submission" date="2016-03" db="EMBL/GenBank/DDBJ databases">
        <title>Flavobacterium columnare strain B185, complete genome.</title>
        <authorList>
            <person name="Sundberg L.-R."/>
            <person name="Papponen P."/>
            <person name="Laanto E."/>
        </authorList>
    </citation>
    <scope>NUCLEOTIDE SEQUENCE [LARGE SCALE GENOMIC DNA]</scope>
    <source>
        <strain evidence="3">B185</strain>
    </source>
</reference>
<dbReference type="AlphaFoldDB" id="A0AAJ3ZKC3"/>
<dbReference type="InterPro" id="IPR007560">
    <property type="entry name" value="Restrct_endonuc_IV_Mrr"/>
</dbReference>
<dbReference type="RefSeq" id="WP_138425082.1">
    <property type="nucleotide sequence ID" value="NZ_CP010992.1"/>
</dbReference>
<proteinExistence type="predicted"/>
<name>A0AAJ3ZKC3_9FLAO</name>
<gene>
    <name evidence="2" type="ORF">UN65_14765</name>
</gene>
<dbReference type="PANTHER" id="PTHR30015">
    <property type="entry name" value="MRR RESTRICTION SYSTEM PROTEIN"/>
    <property type="match status" value="1"/>
</dbReference>
<dbReference type="GO" id="GO:0015666">
    <property type="term" value="F:restriction endodeoxyribonuclease activity"/>
    <property type="evidence" value="ECO:0007669"/>
    <property type="project" value="TreeGrafter"/>
</dbReference>
<dbReference type="Gene3D" id="3.40.1350.10">
    <property type="match status" value="1"/>
</dbReference>
<evidence type="ECO:0000313" key="3">
    <source>
        <dbReference type="Proteomes" id="UP000304840"/>
    </source>
</evidence>
<dbReference type="SUPFAM" id="SSF52980">
    <property type="entry name" value="Restriction endonuclease-like"/>
    <property type="match status" value="1"/>
</dbReference>
<dbReference type="Proteomes" id="UP000304840">
    <property type="component" value="Chromosome"/>
</dbReference>
<dbReference type="GO" id="GO:0003677">
    <property type="term" value="F:DNA binding"/>
    <property type="evidence" value="ECO:0007669"/>
    <property type="project" value="InterPro"/>
</dbReference>
<feature type="domain" description="Restriction endonuclease type IV Mrr" evidence="1">
    <location>
        <begin position="212"/>
        <end position="325"/>
    </location>
</feature>
<sequence length="332" mass="38985">MGAILWSLENFVNTLLDIVVIKTGIVISEYNLIELLNESFPEDKTFHNYSKRKYNAVRIRSEEFDFYCWEIRKKLGELEKNIQPYFIGNVNTMMEWFDKGFDPTKVASKLIDIMSDFHDNENPKYIDPNLVLEKAIKDKIAPIPLILEMFKSIVENQKLSNTIFPVEQINWDGGTELKELFKKESLPKKTSDFIEQKFINYLQANPEKLEFMHWRNFERLTAEFFKRENYEVKLGPGSNDGGIDLRVFDRENLEKPYIIVQCKRNKKSNKVKIETVKSFYTDVEFEGAKKGLIATTSKIAKGGKKVASIRKYPLQFAENEEIKNWVNKMKKR</sequence>
<keyword evidence="2" id="KW-0378">Hydrolase</keyword>
<protein>
    <submittedName>
        <fullName evidence="2">Restriction endonuclease</fullName>
    </submittedName>
</protein>
<dbReference type="EMBL" id="CP010992">
    <property type="protein sequence ID" value="QCV57126.1"/>
    <property type="molecule type" value="Genomic_DNA"/>
</dbReference>
<dbReference type="InterPro" id="IPR052906">
    <property type="entry name" value="Type_IV_Methyl-Rstrct_Enzyme"/>
</dbReference>
<keyword evidence="2" id="KW-0540">Nuclease</keyword>
<dbReference type="GO" id="GO:0009307">
    <property type="term" value="P:DNA restriction-modification system"/>
    <property type="evidence" value="ECO:0007669"/>
    <property type="project" value="InterPro"/>
</dbReference>
<dbReference type="Pfam" id="PF04471">
    <property type="entry name" value="Mrr_cat"/>
    <property type="match status" value="1"/>
</dbReference>
<evidence type="ECO:0000313" key="2">
    <source>
        <dbReference type="EMBL" id="QCV57126.1"/>
    </source>
</evidence>
<accession>A0AAJ3ZKC3</accession>